<feature type="transmembrane region" description="Helical" evidence="1">
    <location>
        <begin position="106"/>
        <end position="130"/>
    </location>
</feature>
<comment type="caution">
    <text evidence="2">The sequence shown here is derived from an EMBL/GenBank/DDBJ whole genome shotgun (WGS) entry which is preliminary data.</text>
</comment>
<sequence>MLGGAVAGAVTVVLSLLVVFLTESVGGSGSDPAYGTVHARDSAAEEGIGAGEAVVAVIGGIAVLVKLGVVGGLLGLFTGLVVALPVAPVMALAAPWLAVRPARARLVCACACAIATAALEAGIILVSGGWESSFFGNPLLLGPPLVIAAVVGHRYGPALVAPPAG</sequence>
<accession>A0A8J3SH81</accession>
<evidence type="ECO:0000313" key="2">
    <source>
        <dbReference type="EMBL" id="GIH92526.1"/>
    </source>
</evidence>
<dbReference type="AlphaFoldDB" id="A0A8J3SH81"/>
<gene>
    <name evidence="2" type="ORF">Psi01_31560</name>
</gene>
<feature type="transmembrane region" description="Helical" evidence="1">
    <location>
        <begin position="73"/>
        <end position="99"/>
    </location>
</feature>
<keyword evidence="1" id="KW-1133">Transmembrane helix</keyword>
<proteinExistence type="predicted"/>
<keyword evidence="1" id="KW-0472">Membrane</keyword>
<organism evidence="2 3">
    <name type="scientific">Planobispora siamensis</name>
    <dbReference type="NCBI Taxonomy" id="936338"/>
    <lineage>
        <taxon>Bacteria</taxon>
        <taxon>Bacillati</taxon>
        <taxon>Actinomycetota</taxon>
        <taxon>Actinomycetes</taxon>
        <taxon>Streptosporangiales</taxon>
        <taxon>Streptosporangiaceae</taxon>
        <taxon>Planobispora</taxon>
    </lineage>
</organism>
<evidence type="ECO:0000256" key="1">
    <source>
        <dbReference type="SAM" id="Phobius"/>
    </source>
</evidence>
<keyword evidence="3" id="KW-1185">Reference proteome</keyword>
<evidence type="ECO:0000313" key="3">
    <source>
        <dbReference type="Proteomes" id="UP000619788"/>
    </source>
</evidence>
<name>A0A8J3SH81_9ACTN</name>
<dbReference type="Proteomes" id="UP000619788">
    <property type="component" value="Unassembled WGS sequence"/>
</dbReference>
<protein>
    <submittedName>
        <fullName evidence="2">Uncharacterized protein</fullName>
    </submittedName>
</protein>
<reference evidence="2 3" key="1">
    <citation type="submission" date="2021-01" db="EMBL/GenBank/DDBJ databases">
        <title>Whole genome shotgun sequence of Planobispora siamensis NBRC 107568.</title>
        <authorList>
            <person name="Komaki H."/>
            <person name="Tamura T."/>
        </authorList>
    </citation>
    <scope>NUCLEOTIDE SEQUENCE [LARGE SCALE GENOMIC DNA]</scope>
    <source>
        <strain evidence="2 3">NBRC 107568</strain>
    </source>
</reference>
<keyword evidence="1" id="KW-0812">Transmembrane</keyword>
<dbReference type="EMBL" id="BOOJ01000027">
    <property type="protein sequence ID" value="GIH92526.1"/>
    <property type="molecule type" value="Genomic_DNA"/>
</dbReference>
<feature type="transmembrane region" description="Helical" evidence="1">
    <location>
        <begin position="6"/>
        <end position="26"/>
    </location>
</feature>
<feature type="transmembrane region" description="Helical" evidence="1">
    <location>
        <begin position="47"/>
        <end position="67"/>
    </location>
</feature>